<proteinExistence type="predicted"/>
<dbReference type="RefSeq" id="WP_189378354.1">
    <property type="nucleotide sequence ID" value="NZ_BNAH01000008.1"/>
</dbReference>
<organism evidence="2 3">
    <name type="scientific">Thalassotalea profundi</name>
    <dbReference type="NCBI Taxonomy" id="2036687"/>
    <lineage>
        <taxon>Bacteria</taxon>
        <taxon>Pseudomonadati</taxon>
        <taxon>Pseudomonadota</taxon>
        <taxon>Gammaproteobacteria</taxon>
        <taxon>Alteromonadales</taxon>
        <taxon>Colwelliaceae</taxon>
        <taxon>Thalassotalea</taxon>
    </lineage>
</organism>
<evidence type="ECO:0000313" key="3">
    <source>
        <dbReference type="Proteomes" id="UP000626370"/>
    </source>
</evidence>
<evidence type="ECO:0000313" key="2">
    <source>
        <dbReference type="EMBL" id="GHE92336.1"/>
    </source>
</evidence>
<dbReference type="EMBL" id="BNAH01000008">
    <property type="protein sequence ID" value="GHE92336.1"/>
    <property type="molecule type" value="Genomic_DNA"/>
</dbReference>
<dbReference type="Proteomes" id="UP000626370">
    <property type="component" value="Unassembled WGS sequence"/>
</dbReference>
<name>A0ABQ3IVI2_9GAMM</name>
<dbReference type="SUPFAM" id="SSF56349">
    <property type="entry name" value="DNA breaking-rejoining enzymes"/>
    <property type="match status" value="1"/>
</dbReference>
<dbReference type="InterPro" id="IPR011010">
    <property type="entry name" value="DNA_brk_join_enz"/>
</dbReference>
<keyword evidence="1" id="KW-0233">DNA recombination</keyword>
<reference evidence="3" key="1">
    <citation type="journal article" date="2019" name="Int. J. Syst. Evol. Microbiol.">
        <title>The Global Catalogue of Microorganisms (GCM) 10K type strain sequencing project: providing services to taxonomists for standard genome sequencing and annotation.</title>
        <authorList>
            <consortium name="The Broad Institute Genomics Platform"/>
            <consortium name="The Broad Institute Genome Sequencing Center for Infectious Disease"/>
            <person name="Wu L."/>
            <person name="Ma J."/>
        </authorList>
    </citation>
    <scope>NUCLEOTIDE SEQUENCE [LARGE SCALE GENOMIC DNA]</scope>
    <source>
        <strain evidence="3">CGMCC 1.15922</strain>
    </source>
</reference>
<dbReference type="Gene3D" id="1.10.443.10">
    <property type="entry name" value="Intergrase catalytic core"/>
    <property type="match status" value="1"/>
</dbReference>
<evidence type="ECO:0008006" key="4">
    <source>
        <dbReference type="Google" id="ProtNLM"/>
    </source>
</evidence>
<evidence type="ECO:0000256" key="1">
    <source>
        <dbReference type="ARBA" id="ARBA00023172"/>
    </source>
</evidence>
<accession>A0ABQ3IVI2</accession>
<sequence length="689" mass="78826">MNETNLENNISLIQKVGENKKLLIPLFAKTQEQIDSKELELPEFFWLPQLLSLSVTSVNQFKENEWDYNKDTLNPSRSVQGAKLKINFSKYSNIPAYVMTELKCLCHLVMLVPMQFRKNGKGQRSKKSIKPNTVIAHFEAGLRYIDSVFHDLNGLGLEFVHNKFQSLTDILDSDYRKTAKKFNFTVGPELMVFLGYLNHPYSSNVLGTEIKVDFSTLDWPEQNIKKRKAKLIFENSDFEKLINHSTFTVVDFLLRISKNVEDKTALSYYNVLNKEHRLNFEFNEHLLNDYTLVRLLSKGYSKEFIETTCSISKEYLKPDGSLMYHEGIRPLIKEKYQIKHFDEVRRYINEVYYSSAYLISQLAGMRPEEMCELILSKCLNVHDGFDVLVSNVKKNKFENLKLFDDKWVAIPIMKDAVQAASLISSLKNNDYLFSNVDTVSPDDIPTNMNPTGIRHFFGNFLNIVLGKDRTEQIIFTPYMIRHTLAYQLHRIELGLPFISFQLKHIVDKVGSYTSMGAASNTTLGYGEIADNIVLDKAKSKKIRRYAEVERVKNIMDPNGTYVGPKATEHKERVQKVFQGYMEAGYSKDEIFDAMAEQGLAVINVGAGFCFGGVEDYDESLPCIGSLRCNPNRCSNAIVSKANAPKWREVFVSNSELVGKEGYEDRQDQIIAAVEEARGVLIYLGEAVDQ</sequence>
<protein>
    <recommendedName>
        <fullName evidence="4">Site-specific integrase</fullName>
    </recommendedName>
</protein>
<gene>
    <name evidence="2" type="ORF">GCM10011501_22350</name>
</gene>
<keyword evidence="3" id="KW-1185">Reference proteome</keyword>
<comment type="caution">
    <text evidence="2">The sequence shown here is derived from an EMBL/GenBank/DDBJ whole genome shotgun (WGS) entry which is preliminary data.</text>
</comment>
<dbReference type="InterPro" id="IPR013762">
    <property type="entry name" value="Integrase-like_cat_sf"/>
</dbReference>